<dbReference type="Pfam" id="PF00596">
    <property type="entry name" value="Aldolase_II"/>
    <property type="match status" value="1"/>
</dbReference>
<evidence type="ECO:0000259" key="3">
    <source>
        <dbReference type="SMART" id="SM01007"/>
    </source>
</evidence>
<dbReference type="PANTHER" id="PTHR22789:SF0">
    <property type="entry name" value="3-OXO-TETRONATE 4-PHOSPHATE DECARBOXYLASE-RELATED"/>
    <property type="match status" value="1"/>
</dbReference>
<keyword evidence="2" id="KW-0456">Lyase</keyword>
<dbReference type="InterPro" id="IPR050197">
    <property type="entry name" value="Aldolase_class_II_sugar_metab"/>
</dbReference>
<evidence type="ECO:0000313" key="5">
    <source>
        <dbReference type="Proteomes" id="UP000238701"/>
    </source>
</evidence>
<reference evidence="5" key="1">
    <citation type="submission" date="2018-02" db="EMBL/GenBank/DDBJ databases">
        <authorList>
            <person name="Hausmann B."/>
        </authorList>
    </citation>
    <scope>NUCLEOTIDE SEQUENCE [LARGE SCALE GENOMIC DNA]</scope>
    <source>
        <strain evidence="5">Peat soil MAG SbA1</strain>
    </source>
</reference>
<evidence type="ECO:0000256" key="2">
    <source>
        <dbReference type="ARBA" id="ARBA00023239"/>
    </source>
</evidence>
<accession>A0A2U3K670</accession>
<protein>
    <submittedName>
        <fullName evidence="4">Putative L-ribulose-5-phosphate 4-epimerase</fullName>
    </submittedName>
</protein>
<dbReference type="InterPro" id="IPR001303">
    <property type="entry name" value="Aldolase_II/adducin_N"/>
</dbReference>
<dbReference type="GO" id="GO:0016832">
    <property type="term" value="F:aldehyde-lyase activity"/>
    <property type="evidence" value="ECO:0007669"/>
    <property type="project" value="TreeGrafter"/>
</dbReference>
<dbReference type="EMBL" id="OMOD01000046">
    <property type="protein sequence ID" value="SPF35136.1"/>
    <property type="molecule type" value="Genomic_DNA"/>
</dbReference>
<keyword evidence="1" id="KW-0479">Metal-binding</keyword>
<organism evidence="4 5">
    <name type="scientific">Candidatus Sulfotelmatobacter kueseliae</name>
    <dbReference type="NCBI Taxonomy" id="2042962"/>
    <lineage>
        <taxon>Bacteria</taxon>
        <taxon>Pseudomonadati</taxon>
        <taxon>Acidobacteriota</taxon>
        <taxon>Terriglobia</taxon>
        <taxon>Terriglobales</taxon>
        <taxon>Candidatus Korobacteraceae</taxon>
        <taxon>Candidatus Sulfotelmatobacter</taxon>
    </lineage>
</organism>
<dbReference type="OrthoDB" id="9794581at2"/>
<dbReference type="SMART" id="SM01007">
    <property type="entry name" value="Aldolase_II"/>
    <property type="match status" value="1"/>
</dbReference>
<sequence>MPHPVNRTLIQEILREAVMRCLPKTAALDAAAEEIHRSTAALRIKEEIIRVGKKLWERQYVDGNGGNISYRIGQEYVICTPTMCSKGDLVPEDFSLINMDNVRVCGDRPHTSEVLLHLEIYKAVPQARAVIHCHPPHATAYAITGLVPPGNVIPEQEVFIGPLAITPYETPGTQKFAETVRPYAQKHNTILLGNHGIVCWADTVTHAEWLVEIVDTYCRTIMLAQSLGSPIKNIAADKIADLLEIKRRLGFPDCRLDESTAPAEFRLPASDACGVNVGNAANEKSTVSPQEIENLVAKITAQVMELLSEKE</sequence>
<dbReference type="GO" id="GO:0046872">
    <property type="term" value="F:metal ion binding"/>
    <property type="evidence" value="ECO:0007669"/>
    <property type="project" value="UniProtKB-KW"/>
</dbReference>
<name>A0A2U3K670_9BACT</name>
<dbReference type="AlphaFoldDB" id="A0A2U3K670"/>
<dbReference type="Gene3D" id="3.40.225.10">
    <property type="entry name" value="Class II aldolase/adducin N-terminal domain"/>
    <property type="match status" value="1"/>
</dbReference>
<dbReference type="PANTHER" id="PTHR22789">
    <property type="entry name" value="FUCULOSE PHOSPHATE ALDOLASE"/>
    <property type="match status" value="1"/>
</dbReference>
<dbReference type="GO" id="GO:0005829">
    <property type="term" value="C:cytosol"/>
    <property type="evidence" value="ECO:0007669"/>
    <property type="project" value="TreeGrafter"/>
</dbReference>
<proteinExistence type="predicted"/>
<gene>
    <name evidence="4" type="ORF">SBA1_140026</name>
</gene>
<dbReference type="SUPFAM" id="SSF53639">
    <property type="entry name" value="AraD/HMP-PK domain-like"/>
    <property type="match status" value="1"/>
</dbReference>
<evidence type="ECO:0000313" key="4">
    <source>
        <dbReference type="EMBL" id="SPF35136.1"/>
    </source>
</evidence>
<evidence type="ECO:0000256" key="1">
    <source>
        <dbReference type="ARBA" id="ARBA00022723"/>
    </source>
</evidence>
<dbReference type="InterPro" id="IPR036409">
    <property type="entry name" value="Aldolase_II/adducin_N_sf"/>
</dbReference>
<dbReference type="Proteomes" id="UP000238701">
    <property type="component" value="Unassembled WGS sequence"/>
</dbReference>
<feature type="domain" description="Class II aldolase/adducin N-terminal" evidence="3">
    <location>
        <begin position="46"/>
        <end position="222"/>
    </location>
</feature>
<dbReference type="GO" id="GO:0019323">
    <property type="term" value="P:pentose catabolic process"/>
    <property type="evidence" value="ECO:0007669"/>
    <property type="project" value="TreeGrafter"/>
</dbReference>